<evidence type="ECO:0000256" key="7">
    <source>
        <dbReference type="SAM" id="SignalP"/>
    </source>
</evidence>
<evidence type="ECO:0000256" key="5">
    <source>
        <dbReference type="ARBA" id="ARBA00023004"/>
    </source>
</evidence>
<dbReference type="RefSeq" id="WP_013914315.1">
    <property type="nucleotide sequence ID" value="NC_015690.1"/>
</dbReference>
<evidence type="ECO:0000256" key="2">
    <source>
        <dbReference type="ARBA" id="ARBA00022617"/>
    </source>
</evidence>
<dbReference type="InterPro" id="IPR036909">
    <property type="entry name" value="Cyt_c-like_dom_sf"/>
</dbReference>
<dbReference type="HOGENOM" id="CLU_134966_2_0_9"/>
<gene>
    <name evidence="9" type="ordered locus">KNP414_00524</name>
</gene>
<sequence length="127" mass="12881">MIIKKTIQNVLLIGAAAAMLAACGPKNSPEPFGGGKNAADTAAAAKAMEGASEPVQALYKQRCLSCHGGALEGKVGPSTNLQQVGGRFTKEQIAAQIARGGGGMPGFQDKLSAEEIEGLSAWLAGKK</sequence>
<dbReference type="SUPFAM" id="SSF46626">
    <property type="entry name" value="Cytochrome c"/>
    <property type="match status" value="1"/>
</dbReference>
<dbReference type="EMBL" id="CP002869">
    <property type="protein sequence ID" value="AEI39149.1"/>
    <property type="molecule type" value="Genomic_DNA"/>
</dbReference>
<dbReference type="Proteomes" id="UP000006620">
    <property type="component" value="Chromosome"/>
</dbReference>
<dbReference type="PROSITE" id="PS51007">
    <property type="entry name" value="CYTC"/>
    <property type="match status" value="1"/>
</dbReference>
<dbReference type="Gene3D" id="1.10.760.10">
    <property type="entry name" value="Cytochrome c-like domain"/>
    <property type="match status" value="1"/>
</dbReference>
<evidence type="ECO:0000256" key="6">
    <source>
        <dbReference type="PROSITE-ProRule" id="PRU00433"/>
    </source>
</evidence>
<reference evidence="10" key="1">
    <citation type="submission" date="2011-06" db="EMBL/GenBank/DDBJ databases">
        <title>Complete genome sequence of Paenibacillus mucilaginosus KNP414.</title>
        <authorList>
            <person name="Wang J."/>
            <person name="Hu S."/>
            <person name="Hu X."/>
            <person name="Zhang B."/>
            <person name="Dong D."/>
            <person name="Zhang S."/>
            <person name="Zhao K."/>
            <person name="Wu D."/>
        </authorList>
    </citation>
    <scope>NUCLEOTIDE SEQUENCE [LARGE SCALE GENOMIC DNA]</scope>
    <source>
        <strain evidence="10">KNP414</strain>
    </source>
</reference>
<evidence type="ECO:0000256" key="3">
    <source>
        <dbReference type="ARBA" id="ARBA00022723"/>
    </source>
</evidence>
<proteinExistence type="predicted"/>
<dbReference type="AlphaFoldDB" id="F8FQ07"/>
<dbReference type="KEGG" id="pms:KNP414_00524"/>
<keyword evidence="3 6" id="KW-0479">Metal-binding</keyword>
<dbReference type="PANTHER" id="PTHR37823:SF4">
    <property type="entry name" value="MENAQUINOL-CYTOCHROME C REDUCTASE CYTOCHROME B_C SUBUNIT"/>
    <property type="match status" value="1"/>
</dbReference>
<dbReference type="InterPro" id="IPR051811">
    <property type="entry name" value="Cytochrome_c550/c551-like"/>
</dbReference>
<dbReference type="GO" id="GO:0009055">
    <property type="term" value="F:electron transfer activity"/>
    <property type="evidence" value="ECO:0007669"/>
    <property type="project" value="InterPro"/>
</dbReference>
<dbReference type="PROSITE" id="PS51257">
    <property type="entry name" value="PROKAR_LIPOPROTEIN"/>
    <property type="match status" value="1"/>
</dbReference>
<dbReference type="GO" id="GO:0046872">
    <property type="term" value="F:metal ion binding"/>
    <property type="evidence" value="ECO:0007669"/>
    <property type="project" value="UniProtKB-KW"/>
</dbReference>
<keyword evidence="5 6" id="KW-0408">Iron</keyword>
<dbReference type="PATRIC" id="fig|1036673.3.peg.475"/>
<keyword evidence="1" id="KW-0813">Transport</keyword>
<accession>F8FQ07</accession>
<dbReference type="Pfam" id="PF13442">
    <property type="entry name" value="Cytochrome_CBB3"/>
    <property type="match status" value="1"/>
</dbReference>
<evidence type="ECO:0000256" key="1">
    <source>
        <dbReference type="ARBA" id="ARBA00022448"/>
    </source>
</evidence>
<dbReference type="PANTHER" id="PTHR37823">
    <property type="entry name" value="CYTOCHROME C-553-LIKE"/>
    <property type="match status" value="1"/>
</dbReference>
<evidence type="ECO:0000313" key="9">
    <source>
        <dbReference type="EMBL" id="AEI39149.1"/>
    </source>
</evidence>
<organism evidence="9 10">
    <name type="scientific">Paenibacillus mucilaginosus (strain KNP414)</name>
    <dbReference type="NCBI Taxonomy" id="1036673"/>
    <lineage>
        <taxon>Bacteria</taxon>
        <taxon>Bacillati</taxon>
        <taxon>Bacillota</taxon>
        <taxon>Bacilli</taxon>
        <taxon>Bacillales</taxon>
        <taxon>Paenibacillaceae</taxon>
        <taxon>Paenibacillus</taxon>
    </lineage>
</organism>
<reference evidence="9 10" key="2">
    <citation type="journal article" date="2013" name="Genome Announc.">
        <title>Genome Sequence of Growth-Improving Paenibacillus mucilaginosus Strain KNP414.</title>
        <authorList>
            <person name="Lu J.J."/>
            <person name="Wang J.F."/>
            <person name="Hu X.F."/>
        </authorList>
    </citation>
    <scope>NUCLEOTIDE SEQUENCE [LARGE SCALE GENOMIC DNA]</scope>
    <source>
        <strain evidence="9 10">KNP414</strain>
    </source>
</reference>
<keyword evidence="4" id="KW-0249">Electron transport</keyword>
<feature type="signal peptide" evidence="7">
    <location>
        <begin position="1"/>
        <end position="21"/>
    </location>
</feature>
<feature type="domain" description="Cytochrome c" evidence="8">
    <location>
        <begin position="50"/>
        <end position="127"/>
    </location>
</feature>
<name>F8FQ07_PAEMK</name>
<protein>
    <submittedName>
        <fullName evidence="9">Cytochrome c class I</fullName>
    </submittedName>
</protein>
<evidence type="ECO:0000313" key="10">
    <source>
        <dbReference type="Proteomes" id="UP000006620"/>
    </source>
</evidence>
<dbReference type="GO" id="GO:0020037">
    <property type="term" value="F:heme binding"/>
    <property type="evidence" value="ECO:0007669"/>
    <property type="project" value="InterPro"/>
</dbReference>
<evidence type="ECO:0000259" key="8">
    <source>
        <dbReference type="PROSITE" id="PS51007"/>
    </source>
</evidence>
<feature type="chain" id="PRO_5038653212" evidence="7">
    <location>
        <begin position="22"/>
        <end position="127"/>
    </location>
</feature>
<evidence type="ECO:0000256" key="4">
    <source>
        <dbReference type="ARBA" id="ARBA00022982"/>
    </source>
</evidence>
<keyword evidence="2 6" id="KW-0349">Heme</keyword>
<keyword evidence="7" id="KW-0732">Signal</keyword>
<dbReference type="InterPro" id="IPR009056">
    <property type="entry name" value="Cyt_c-like_dom"/>
</dbReference>